<dbReference type="Pfam" id="PF14341">
    <property type="entry name" value="PilX_N"/>
    <property type="match status" value="1"/>
</dbReference>
<dbReference type="Pfam" id="PF13681">
    <property type="entry name" value="PilX"/>
    <property type="match status" value="1"/>
</dbReference>
<gene>
    <name evidence="4" type="ORF">IE877_07225</name>
</gene>
<keyword evidence="1" id="KW-0812">Transmembrane</keyword>
<accession>A0ABR9CYT0</accession>
<dbReference type="Proteomes" id="UP000652176">
    <property type="component" value="Unassembled WGS sequence"/>
</dbReference>
<keyword evidence="5" id="KW-1185">Reference proteome</keyword>
<dbReference type="EMBL" id="JACXSS010000001">
    <property type="protein sequence ID" value="MBD9355671.1"/>
    <property type="molecule type" value="Genomic_DNA"/>
</dbReference>
<name>A0ABR9CYT0_9GAMM</name>
<feature type="domain" description="Type 4 fimbrial biogenesis protein PilX N-terminal" evidence="3">
    <location>
        <begin position="34"/>
        <end position="83"/>
    </location>
</feature>
<comment type="caution">
    <text evidence="4">The sequence shown here is derived from an EMBL/GenBank/DDBJ whole genome shotgun (WGS) entry which is preliminary data.</text>
</comment>
<evidence type="ECO:0000313" key="4">
    <source>
        <dbReference type="EMBL" id="MBD9355671.1"/>
    </source>
</evidence>
<evidence type="ECO:0000313" key="5">
    <source>
        <dbReference type="Proteomes" id="UP000652176"/>
    </source>
</evidence>
<dbReference type="RefSeq" id="WP_192374023.1">
    <property type="nucleotide sequence ID" value="NZ_CAJHIV010000001.1"/>
</dbReference>
<dbReference type="InterPro" id="IPR025746">
    <property type="entry name" value="PilX_N_dom"/>
</dbReference>
<evidence type="ECO:0000259" key="3">
    <source>
        <dbReference type="Pfam" id="PF14341"/>
    </source>
</evidence>
<organism evidence="4 5">
    <name type="scientific">Methylomonas albis</name>
    <dbReference type="NCBI Taxonomy" id="1854563"/>
    <lineage>
        <taxon>Bacteria</taxon>
        <taxon>Pseudomonadati</taxon>
        <taxon>Pseudomonadota</taxon>
        <taxon>Gammaproteobacteria</taxon>
        <taxon>Methylococcales</taxon>
        <taxon>Methylococcaceae</taxon>
        <taxon>Methylomonas</taxon>
    </lineage>
</organism>
<keyword evidence="1" id="KW-1133">Transmembrane helix</keyword>
<evidence type="ECO:0000259" key="2">
    <source>
        <dbReference type="Pfam" id="PF13681"/>
    </source>
</evidence>
<dbReference type="InterPro" id="IPR025205">
    <property type="entry name" value="PilX/PilW_C"/>
</dbReference>
<sequence length="206" mass="21915">MKMTNVPISALSITHSVNFYDLNALNYKINRQTGATLFTALIFLIILALLGANLAQMSALEERMAGNNRNQDLALQAAEAALKHVEANLTTGQNIRTLIPAPANNTSGTVAAAGLRAINVCLPNNASYWNGSGSADCNGTPRQFTWTSANARTVALSLNQITAQPMYLVERLANSGTTEKYRVTTRAVGGDSSAVVILQAMFSVTP</sequence>
<protein>
    <submittedName>
        <fullName evidence="4">Pilus assembly protein</fullName>
    </submittedName>
</protein>
<evidence type="ECO:0000256" key="1">
    <source>
        <dbReference type="SAM" id="Phobius"/>
    </source>
</evidence>
<proteinExistence type="predicted"/>
<reference evidence="4 5" key="1">
    <citation type="submission" date="2020-09" db="EMBL/GenBank/DDBJ databases">
        <title>Methylomonas albis sp. nov. and Methylomonas fluvii sp. nov.: Two cold-adapted methanotrophs from the River Elbe and an amended description of Methylovulum psychrotolerans strain Eb1.</title>
        <authorList>
            <person name="Bussmann I.K."/>
            <person name="Klings K.-W."/>
            <person name="Warnstedt J."/>
            <person name="Hoppert M."/>
            <person name="Saborowski A."/>
            <person name="Horn F."/>
            <person name="Liebner S."/>
        </authorList>
    </citation>
    <scope>NUCLEOTIDE SEQUENCE [LARGE SCALE GENOMIC DNA]</scope>
    <source>
        <strain evidence="4 5">EbA</strain>
    </source>
</reference>
<feature type="transmembrane region" description="Helical" evidence="1">
    <location>
        <begin position="35"/>
        <end position="55"/>
    </location>
</feature>
<feature type="domain" description="PilX/PilW C-terminal" evidence="2">
    <location>
        <begin position="138"/>
        <end position="202"/>
    </location>
</feature>
<keyword evidence="1" id="KW-0472">Membrane</keyword>